<proteinExistence type="predicted"/>
<name>A0A0F8XMT6_9ZZZZ</name>
<organism evidence="1">
    <name type="scientific">marine sediment metagenome</name>
    <dbReference type="NCBI Taxonomy" id="412755"/>
    <lineage>
        <taxon>unclassified sequences</taxon>
        <taxon>metagenomes</taxon>
        <taxon>ecological metagenomes</taxon>
    </lineage>
</organism>
<reference evidence="1" key="1">
    <citation type="journal article" date="2015" name="Nature">
        <title>Complex archaea that bridge the gap between prokaryotes and eukaryotes.</title>
        <authorList>
            <person name="Spang A."/>
            <person name="Saw J.H."/>
            <person name="Jorgensen S.L."/>
            <person name="Zaremba-Niedzwiedzka K."/>
            <person name="Martijn J."/>
            <person name="Lind A.E."/>
            <person name="van Eijk R."/>
            <person name="Schleper C."/>
            <person name="Guy L."/>
            <person name="Ettema T.J."/>
        </authorList>
    </citation>
    <scope>NUCLEOTIDE SEQUENCE</scope>
</reference>
<evidence type="ECO:0000313" key="1">
    <source>
        <dbReference type="EMBL" id="KKK70293.1"/>
    </source>
</evidence>
<protein>
    <submittedName>
        <fullName evidence="1">Uncharacterized protein</fullName>
    </submittedName>
</protein>
<sequence length="42" mass="4299">MADKPDETDATKVADAELAELGASIRGEALPTIVEGKDSVSP</sequence>
<dbReference type="AlphaFoldDB" id="A0A0F8XMT6"/>
<comment type="caution">
    <text evidence="1">The sequence shown here is derived from an EMBL/GenBank/DDBJ whole genome shotgun (WGS) entry which is preliminary data.</text>
</comment>
<feature type="non-terminal residue" evidence="1">
    <location>
        <position position="42"/>
    </location>
</feature>
<dbReference type="EMBL" id="LAZR01058256">
    <property type="protein sequence ID" value="KKK70293.1"/>
    <property type="molecule type" value="Genomic_DNA"/>
</dbReference>
<gene>
    <name evidence="1" type="ORF">LCGC14_2925430</name>
</gene>
<accession>A0A0F8XMT6</accession>